<dbReference type="OrthoDB" id="6762959at2759"/>
<feature type="compositionally biased region" description="Basic and acidic residues" evidence="1">
    <location>
        <begin position="197"/>
        <end position="206"/>
    </location>
</feature>
<dbReference type="AlphaFoldDB" id="A0A8K0CE93"/>
<evidence type="ECO:0000256" key="1">
    <source>
        <dbReference type="SAM" id="MobiDB-lite"/>
    </source>
</evidence>
<keyword evidence="3" id="KW-1185">Reference proteome</keyword>
<dbReference type="EMBL" id="VTPC01089649">
    <property type="protein sequence ID" value="KAF2885785.1"/>
    <property type="molecule type" value="Genomic_DNA"/>
</dbReference>
<comment type="caution">
    <text evidence="2">The sequence shown here is derived from an EMBL/GenBank/DDBJ whole genome shotgun (WGS) entry which is preliminary data.</text>
</comment>
<feature type="region of interest" description="Disordered" evidence="1">
    <location>
        <begin position="179"/>
        <end position="228"/>
    </location>
</feature>
<evidence type="ECO:0000313" key="3">
    <source>
        <dbReference type="Proteomes" id="UP000801492"/>
    </source>
</evidence>
<accession>A0A8K0CE93</accession>
<dbReference type="Proteomes" id="UP000801492">
    <property type="component" value="Unassembled WGS sequence"/>
</dbReference>
<sequence>MRGVNSAKSVGSELNQSKGYSKWNRKRTKIEARIGEPLTSRNTIDNILEHQQLWNIIARRRKEKKLRLPKMPEAIPRSTPLSTEYIGCLVRMATHTLGDIFEVERNISKGNLKAIKALHFIAFNEEGQPRKTRKALRTFSGLADLISVCNILTLDYEGTKDELTDKIYLFLNELKIEESKGTEDETEEELSEDNNEDVERNRRDSLAYDETDDRESSNDARESRERSN</sequence>
<feature type="compositionally biased region" description="Basic and acidic residues" evidence="1">
    <location>
        <begin position="214"/>
        <end position="228"/>
    </location>
</feature>
<organism evidence="2 3">
    <name type="scientific">Ignelater luminosus</name>
    <name type="common">Cucubano</name>
    <name type="synonym">Pyrophorus luminosus</name>
    <dbReference type="NCBI Taxonomy" id="2038154"/>
    <lineage>
        <taxon>Eukaryota</taxon>
        <taxon>Metazoa</taxon>
        <taxon>Ecdysozoa</taxon>
        <taxon>Arthropoda</taxon>
        <taxon>Hexapoda</taxon>
        <taxon>Insecta</taxon>
        <taxon>Pterygota</taxon>
        <taxon>Neoptera</taxon>
        <taxon>Endopterygota</taxon>
        <taxon>Coleoptera</taxon>
        <taxon>Polyphaga</taxon>
        <taxon>Elateriformia</taxon>
        <taxon>Elateroidea</taxon>
        <taxon>Elateridae</taxon>
        <taxon>Agrypninae</taxon>
        <taxon>Pyrophorini</taxon>
        <taxon>Ignelater</taxon>
    </lineage>
</organism>
<feature type="compositionally biased region" description="Acidic residues" evidence="1">
    <location>
        <begin position="184"/>
        <end position="196"/>
    </location>
</feature>
<name>A0A8K0CE93_IGNLU</name>
<reference evidence="2" key="1">
    <citation type="submission" date="2019-08" db="EMBL/GenBank/DDBJ databases">
        <title>The genome of the North American firefly Photinus pyralis.</title>
        <authorList>
            <consortium name="Photinus pyralis genome working group"/>
            <person name="Fallon T.R."/>
            <person name="Sander Lower S.E."/>
            <person name="Weng J.-K."/>
        </authorList>
    </citation>
    <scope>NUCLEOTIDE SEQUENCE</scope>
    <source>
        <strain evidence="2">TRF0915ILg1</strain>
        <tissue evidence="2">Whole body</tissue>
    </source>
</reference>
<proteinExistence type="predicted"/>
<protein>
    <submittedName>
        <fullName evidence="2">Uncharacterized protein</fullName>
    </submittedName>
</protein>
<evidence type="ECO:0000313" key="2">
    <source>
        <dbReference type="EMBL" id="KAF2885785.1"/>
    </source>
</evidence>
<gene>
    <name evidence="2" type="ORF">ILUMI_20368</name>
</gene>